<dbReference type="EMBL" id="UINC01015544">
    <property type="protein sequence ID" value="SVA65376.1"/>
    <property type="molecule type" value="Genomic_DNA"/>
</dbReference>
<organism evidence="1">
    <name type="scientific">marine metagenome</name>
    <dbReference type="NCBI Taxonomy" id="408172"/>
    <lineage>
        <taxon>unclassified sequences</taxon>
        <taxon>metagenomes</taxon>
        <taxon>ecological metagenomes</taxon>
    </lineage>
</organism>
<evidence type="ECO:0000313" key="1">
    <source>
        <dbReference type="EMBL" id="SVA65376.1"/>
    </source>
</evidence>
<protein>
    <recommendedName>
        <fullName evidence="2">Bulb-type lectin domain-containing protein</fullName>
    </recommendedName>
</protein>
<dbReference type="PANTHER" id="PTHR42754:SF1">
    <property type="entry name" value="LIPOPROTEIN"/>
    <property type="match status" value="1"/>
</dbReference>
<dbReference type="AlphaFoldDB" id="A0A381XKU0"/>
<dbReference type="PANTHER" id="PTHR42754">
    <property type="entry name" value="ENDOGLUCANASE"/>
    <property type="match status" value="1"/>
</dbReference>
<accession>A0A381XKU0</accession>
<proteinExistence type="predicted"/>
<dbReference type="SUPFAM" id="SSF69304">
    <property type="entry name" value="Tricorn protease N-terminal domain"/>
    <property type="match status" value="1"/>
</dbReference>
<sequence length="289" mass="31881">MKKVATLLLTTILQAQPNTIWIRTFGGINSDYGRSIQQVFNDGYIIIGTTASFGDNNDVWLIKTDVQGNKEWDKTFGGSNDDFGSCIQQTIDGGYIIVGWTNSFGGGNNDAWLIKTDVQGNKEWDKTFGGNDTDIGYSVQQTIDGGYIITGWTRSFGLGNNDVWLIKTDVQGNEEWNKPLGGNLFERGYSVQQTIDGGYIIAGWTNSFGDGNYDVWLIKTDTEGNEEWNKLFGGSDSDRGYSVQQTIDGGYIITGETKSFGNGESDLWLIKTDTEGNEEWNKLFGGSDS</sequence>
<reference evidence="1" key="1">
    <citation type="submission" date="2018-05" db="EMBL/GenBank/DDBJ databases">
        <authorList>
            <person name="Lanie J.A."/>
            <person name="Ng W.-L."/>
            <person name="Kazmierczak K.M."/>
            <person name="Andrzejewski T.M."/>
            <person name="Davidsen T.M."/>
            <person name="Wayne K.J."/>
            <person name="Tettelin H."/>
            <person name="Glass J.I."/>
            <person name="Rusch D."/>
            <person name="Podicherti R."/>
            <person name="Tsui H.-C.T."/>
            <person name="Winkler M.E."/>
        </authorList>
    </citation>
    <scope>NUCLEOTIDE SEQUENCE</scope>
</reference>
<feature type="non-terminal residue" evidence="1">
    <location>
        <position position="1"/>
    </location>
</feature>
<feature type="non-terminal residue" evidence="1">
    <location>
        <position position="289"/>
    </location>
</feature>
<evidence type="ECO:0008006" key="2">
    <source>
        <dbReference type="Google" id="ProtNLM"/>
    </source>
</evidence>
<name>A0A381XKU0_9ZZZZ</name>
<gene>
    <name evidence="1" type="ORF">METZ01_LOCUS118230</name>
</gene>